<name>A0AAD6VHT8_9AGAR</name>
<feature type="non-terminal residue" evidence="3">
    <location>
        <position position="1"/>
    </location>
</feature>
<feature type="non-terminal residue" evidence="3">
    <location>
        <position position="97"/>
    </location>
</feature>
<dbReference type="PANTHER" id="PTHR24223:SF415">
    <property type="entry name" value="FI20190P1"/>
    <property type="match status" value="1"/>
</dbReference>
<comment type="caution">
    <text evidence="3">The sequence shown here is derived from an EMBL/GenBank/DDBJ whole genome shotgun (WGS) entry which is preliminary data.</text>
</comment>
<dbReference type="Proteomes" id="UP001219525">
    <property type="component" value="Unassembled WGS sequence"/>
</dbReference>
<evidence type="ECO:0000256" key="1">
    <source>
        <dbReference type="ARBA" id="ARBA00022741"/>
    </source>
</evidence>
<dbReference type="EMBL" id="JARJCW010000024">
    <property type="protein sequence ID" value="KAJ7212010.1"/>
    <property type="molecule type" value="Genomic_DNA"/>
</dbReference>
<dbReference type="GO" id="GO:0016787">
    <property type="term" value="F:hydrolase activity"/>
    <property type="evidence" value="ECO:0007669"/>
    <property type="project" value="UniProtKB-KW"/>
</dbReference>
<keyword evidence="4" id="KW-1185">Reference proteome</keyword>
<proteinExistence type="predicted"/>
<dbReference type="SUPFAM" id="SSF52540">
    <property type="entry name" value="P-loop containing nucleoside triphosphate hydrolases"/>
    <property type="match status" value="1"/>
</dbReference>
<evidence type="ECO:0000313" key="3">
    <source>
        <dbReference type="EMBL" id="KAJ7212010.1"/>
    </source>
</evidence>
<dbReference type="InterPro" id="IPR027417">
    <property type="entry name" value="P-loop_NTPase"/>
</dbReference>
<dbReference type="AlphaFoldDB" id="A0AAD6VHT8"/>
<sequence length="97" mass="10794">GDNVSQGQEQLIALARAFLRRSAVVILEEAASSIDFETDAKIQSTIREEFAGSSMITVARTIMDYDRVIVLDQGMVVEMDTPLRLMKREGIFKALCL</sequence>
<dbReference type="GO" id="GO:0016020">
    <property type="term" value="C:membrane"/>
    <property type="evidence" value="ECO:0007669"/>
    <property type="project" value="TreeGrafter"/>
</dbReference>
<accession>A0AAD6VHT8</accession>
<dbReference type="Gene3D" id="3.40.50.300">
    <property type="entry name" value="P-loop containing nucleotide triphosphate hydrolases"/>
    <property type="match status" value="1"/>
</dbReference>
<dbReference type="InterPro" id="IPR050173">
    <property type="entry name" value="ABC_transporter_C-like"/>
</dbReference>
<gene>
    <name evidence="3" type="ORF">GGX14DRAFT_323200</name>
</gene>
<dbReference type="PANTHER" id="PTHR24223">
    <property type="entry name" value="ATP-BINDING CASSETTE SUB-FAMILY C"/>
    <property type="match status" value="1"/>
</dbReference>
<dbReference type="GO" id="GO:0042626">
    <property type="term" value="F:ATPase-coupled transmembrane transporter activity"/>
    <property type="evidence" value="ECO:0007669"/>
    <property type="project" value="TreeGrafter"/>
</dbReference>
<evidence type="ECO:0000256" key="2">
    <source>
        <dbReference type="ARBA" id="ARBA00022840"/>
    </source>
</evidence>
<keyword evidence="3" id="KW-0378">Hydrolase</keyword>
<reference evidence="3" key="1">
    <citation type="submission" date="2023-03" db="EMBL/GenBank/DDBJ databases">
        <title>Massive genome expansion in bonnet fungi (Mycena s.s.) driven by repeated elements and novel gene families across ecological guilds.</title>
        <authorList>
            <consortium name="Lawrence Berkeley National Laboratory"/>
            <person name="Harder C.B."/>
            <person name="Miyauchi S."/>
            <person name="Viragh M."/>
            <person name="Kuo A."/>
            <person name="Thoen E."/>
            <person name="Andreopoulos B."/>
            <person name="Lu D."/>
            <person name="Skrede I."/>
            <person name="Drula E."/>
            <person name="Henrissat B."/>
            <person name="Morin E."/>
            <person name="Kohler A."/>
            <person name="Barry K."/>
            <person name="LaButti K."/>
            <person name="Morin E."/>
            <person name="Salamov A."/>
            <person name="Lipzen A."/>
            <person name="Mereny Z."/>
            <person name="Hegedus B."/>
            <person name="Baldrian P."/>
            <person name="Stursova M."/>
            <person name="Weitz H."/>
            <person name="Taylor A."/>
            <person name="Grigoriev I.V."/>
            <person name="Nagy L.G."/>
            <person name="Martin F."/>
            <person name="Kauserud H."/>
        </authorList>
    </citation>
    <scope>NUCLEOTIDE SEQUENCE</scope>
    <source>
        <strain evidence="3">9144</strain>
    </source>
</reference>
<organism evidence="3 4">
    <name type="scientific">Mycena pura</name>
    <dbReference type="NCBI Taxonomy" id="153505"/>
    <lineage>
        <taxon>Eukaryota</taxon>
        <taxon>Fungi</taxon>
        <taxon>Dikarya</taxon>
        <taxon>Basidiomycota</taxon>
        <taxon>Agaricomycotina</taxon>
        <taxon>Agaricomycetes</taxon>
        <taxon>Agaricomycetidae</taxon>
        <taxon>Agaricales</taxon>
        <taxon>Marasmiineae</taxon>
        <taxon>Mycenaceae</taxon>
        <taxon>Mycena</taxon>
    </lineage>
</organism>
<dbReference type="GO" id="GO:0005524">
    <property type="term" value="F:ATP binding"/>
    <property type="evidence" value="ECO:0007669"/>
    <property type="project" value="UniProtKB-KW"/>
</dbReference>
<keyword evidence="2" id="KW-0067">ATP-binding</keyword>
<protein>
    <submittedName>
        <fullName evidence="3">P-loop containing nucleoside triphosphate hydrolase protein</fullName>
    </submittedName>
</protein>
<evidence type="ECO:0000313" key="4">
    <source>
        <dbReference type="Proteomes" id="UP001219525"/>
    </source>
</evidence>
<keyword evidence="1" id="KW-0547">Nucleotide-binding</keyword>